<reference evidence="2" key="1">
    <citation type="journal article" date="2021" name="Open Biol.">
        <title>Shared evolutionary footprints suggest mitochondrial oxidative damage underlies multiple complex I losses in fungi.</title>
        <authorList>
            <person name="Schikora-Tamarit M.A."/>
            <person name="Marcet-Houben M."/>
            <person name="Nosek J."/>
            <person name="Gabaldon T."/>
        </authorList>
    </citation>
    <scope>NUCLEOTIDE SEQUENCE</scope>
    <source>
        <strain evidence="2">CBS2887</strain>
    </source>
</reference>
<reference evidence="2" key="2">
    <citation type="submission" date="2021-01" db="EMBL/GenBank/DDBJ databases">
        <authorList>
            <person name="Schikora-Tamarit M.A."/>
        </authorList>
    </citation>
    <scope>NUCLEOTIDE SEQUENCE</scope>
    <source>
        <strain evidence="2">CBS2887</strain>
    </source>
</reference>
<feature type="region of interest" description="Disordered" evidence="1">
    <location>
        <begin position="188"/>
        <end position="212"/>
    </location>
</feature>
<dbReference type="AlphaFoldDB" id="A0A9P8PLR5"/>
<name>A0A9P8PLR5_WICPI</name>
<protein>
    <submittedName>
        <fullName evidence="2">Uncharacterized protein</fullName>
    </submittedName>
</protein>
<comment type="caution">
    <text evidence="2">The sequence shown here is derived from an EMBL/GenBank/DDBJ whole genome shotgun (WGS) entry which is preliminary data.</text>
</comment>
<dbReference type="EMBL" id="JAEUBG010005588">
    <property type="protein sequence ID" value="KAH3673737.1"/>
    <property type="molecule type" value="Genomic_DNA"/>
</dbReference>
<proteinExistence type="predicted"/>
<accession>A0A9P8PLR5</accession>
<gene>
    <name evidence="2" type="ORF">WICPIJ_009686</name>
</gene>
<dbReference type="Proteomes" id="UP000774326">
    <property type="component" value="Unassembled WGS sequence"/>
</dbReference>
<evidence type="ECO:0000256" key="1">
    <source>
        <dbReference type="SAM" id="MobiDB-lite"/>
    </source>
</evidence>
<evidence type="ECO:0000313" key="2">
    <source>
        <dbReference type="EMBL" id="KAH3673737.1"/>
    </source>
</evidence>
<organism evidence="2 3">
    <name type="scientific">Wickerhamomyces pijperi</name>
    <name type="common">Yeast</name>
    <name type="synonym">Pichia pijperi</name>
    <dbReference type="NCBI Taxonomy" id="599730"/>
    <lineage>
        <taxon>Eukaryota</taxon>
        <taxon>Fungi</taxon>
        <taxon>Dikarya</taxon>
        <taxon>Ascomycota</taxon>
        <taxon>Saccharomycotina</taxon>
        <taxon>Saccharomycetes</taxon>
        <taxon>Phaffomycetales</taxon>
        <taxon>Wickerhamomycetaceae</taxon>
        <taxon>Wickerhamomyces</taxon>
    </lineage>
</organism>
<evidence type="ECO:0000313" key="3">
    <source>
        <dbReference type="Proteomes" id="UP000774326"/>
    </source>
</evidence>
<keyword evidence="3" id="KW-1185">Reference proteome</keyword>
<feature type="compositionally biased region" description="Basic and acidic residues" evidence="1">
    <location>
        <begin position="199"/>
        <end position="212"/>
    </location>
</feature>
<sequence length="212" mass="23334">MPSVLSRVKIKSSLVDFEGGFNWYVSLIRCEEVSKGCNESLDLAEPINTTLSSLVNSFHFTRNHSINWRCWEESPCSDSLGNRDSMDSISIKVGECQMAEVNSCVNPAGDCVMSLWTLMTFPCAPWPWDLDSLDLEILVSFNKVPIWSKHDSEEANKGDSLTSLMEMEEVGSGTILATILFANGNGSSDGDSCELLEGEEVKEGEGTKETKT</sequence>